<name>A0AAN8WCS4_9MAGN</name>
<dbReference type="InterPro" id="IPR033896">
    <property type="entry name" value="MEF2-like_N"/>
</dbReference>
<dbReference type="GO" id="GO:0046983">
    <property type="term" value="F:protein dimerization activity"/>
    <property type="evidence" value="ECO:0007669"/>
    <property type="project" value="InterPro"/>
</dbReference>
<evidence type="ECO:0000259" key="6">
    <source>
        <dbReference type="PROSITE" id="PS50066"/>
    </source>
</evidence>
<evidence type="ECO:0000256" key="3">
    <source>
        <dbReference type="ARBA" id="ARBA00023125"/>
    </source>
</evidence>
<gene>
    <name evidence="7" type="ORF">RJ641_013481</name>
</gene>
<dbReference type="PANTHER" id="PTHR11945:SF629">
    <property type="entry name" value="OS02G0164450 PROTEIN"/>
    <property type="match status" value="1"/>
</dbReference>
<evidence type="ECO:0000256" key="2">
    <source>
        <dbReference type="ARBA" id="ARBA00023015"/>
    </source>
</evidence>
<reference evidence="7 8" key="1">
    <citation type="submission" date="2023-12" db="EMBL/GenBank/DDBJ databases">
        <title>A high-quality genome assembly for Dillenia turbinata (Dilleniales).</title>
        <authorList>
            <person name="Chanderbali A."/>
        </authorList>
    </citation>
    <scope>NUCLEOTIDE SEQUENCE [LARGE SCALE GENOMIC DNA]</scope>
    <source>
        <strain evidence="7">LSX21</strain>
        <tissue evidence="7">Leaf</tissue>
    </source>
</reference>
<dbReference type="PANTHER" id="PTHR11945">
    <property type="entry name" value="MADS BOX PROTEIN"/>
    <property type="match status" value="1"/>
</dbReference>
<keyword evidence="3" id="KW-0238">DNA-binding</keyword>
<dbReference type="Gene3D" id="6.10.140.920">
    <property type="match status" value="1"/>
</dbReference>
<dbReference type="PROSITE" id="PS50066">
    <property type="entry name" value="MADS_BOX_2"/>
    <property type="match status" value="1"/>
</dbReference>
<dbReference type="GO" id="GO:0045944">
    <property type="term" value="P:positive regulation of transcription by RNA polymerase II"/>
    <property type="evidence" value="ECO:0007669"/>
    <property type="project" value="InterPro"/>
</dbReference>
<sequence>MARRLGLGRRKIRIAQIEKRTNLQVTFSKRKLGIFKKASELAILCGVEIAIILFSPGGKVLAFGSPDVQSVISRFRPQIPPPQGPSAALDIVEAKGNVRVHELTMQLDYVSNQLEEEKKRGEALDEAWRTRELKYWWEDPIEELNSQQLQALQASVQDLEKYADYKQMELYQAQIAADQGFNVDGHGPRFFG</sequence>
<dbReference type="CDD" id="cd00265">
    <property type="entry name" value="MADS_MEF2_like"/>
    <property type="match status" value="1"/>
</dbReference>
<dbReference type="GO" id="GO:0000978">
    <property type="term" value="F:RNA polymerase II cis-regulatory region sequence-specific DNA binding"/>
    <property type="evidence" value="ECO:0007669"/>
    <property type="project" value="TreeGrafter"/>
</dbReference>
<dbReference type="PRINTS" id="PR00404">
    <property type="entry name" value="MADSDOMAIN"/>
</dbReference>
<dbReference type="SUPFAM" id="SSF55455">
    <property type="entry name" value="SRF-like"/>
    <property type="match status" value="1"/>
</dbReference>
<dbReference type="GO" id="GO:0000981">
    <property type="term" value="F:DNA-binding transcription factor activity, RNA polymerase II-specific"/>
    <property type="evidence" value="ECO:0007669"/>
    <property type="project" value="TreeGrafter"/>
</dbReference>
<keyword evidence="4" id="KW-0804">Transcription</keyword>
<comment type="subcellular location">
    <subcellularLocation>
        <location evidence="1">Nucleus</location>
    </subcellularLocation>
</comment>
<proteinExistence type="predicted"/>
<feature type="domain" description="MADS-box" evidence="6">
    <location>
        <begin position="7"/>
        <end position="67"/>
    </location>
</feature>
<evidence type="ECO:0000256" key="5">
    <source>
        <dbReference type="ARBA" id="ARBA00023242"/>
    </source>
</evidence>
<dbReference type="GO" id="GO:0005634">
    <property type="term" value="C:nucleus"/>
    <property type="evidence" value="ECO:0007669"/>
    <property type="project" value="UniProtKB-SubCell"/>
</dbReference>
<dbReference type="SMART" id="SM00432">
    <property type="entry name" value="MADS"/>
    <property type="match status" value="1"/>
</dbReference>
<evidence type="ECO:0000313" key="8">
    <source>
        <dbReference type="Proteomes" id="UP001370490"/>
    </source>
</evidence>
<dbReference type="InterPro" id="IPR036879">
    <property type="entry name" value="TF_MADSbox_sf"/>
</dbReference>
<accession>A0AAN8WCS4</accession>
<keyword evidence="2" id="KW-0805">Transcription regulation</keyword>
<evidence type="ECO:0000313" key="7">
    <source>
        <dbReference type="EMBL" id="KAK6945937.1"/>
    </source>
</evidence>
<evidence type="ECO:0000256" key="1">
    <source>
        <dbReference type="ARBA" id="ARBA00004123"/>
    </source>
</evidence>
<evidence type="ECO:0000256" key="4">
    <source>
        <dbReference type="ARBA" id="ARBA00023163"/>
    </source>
</evidence>
<dbReference type="EMBL" id="JBAMMX010000002">
    <property type="protein sequence ID" value="KAK6945937.1"/>
    <property type="molecule type" value="Genomic_DNA"/>
</dbReference>
<dbReference type="FunFam" id="3.40.1810.10:FF:000006">
    <property type="entry name" value="Agamous-like MADS-box protein AGL62"/>
    <property type="match status" value="1"/>
</dbReference>
<dbReference type="Proteomes" id="UP001370490">
    <property type="component" value="Unassembled WGS sequence"/>
</dbReference>
<dbReference type="InterPro" id="IPR002100">
    <property type="entry name" value="TF_MADSbox"/>
</dbReference>
<keyword evidence="8" id="KW-1185">Reference proteome</keyword>
<organism evidence="7 8">
    <name type="scientific">Dillenia turbinata</name>
    <dbReference type="NCBI Taxonomy" id="194707"/>
    <lineage>
        <taxon>Eukaryota</taxon>
        <taxon>Viridiplantae</taxon>
        <taxon>Streptophyta</taxon>
        <taxon>Embryophyta</taxon>
        <taxon>Tracheophyta</taxon>
        <taxon>Spermatophyta</taxon>
        <taxon>Magnoliopsida</taxon>
        <taxon>eudicotyledons</taxon>
        <taxon>Gunneridae</taxon>
        <taxon>Pentapetalae</taxon>
        <taxon>Dilleniales</taxon>
        <taxon>Dilleniaceae</taxon>
        <taxon>Dillenia</taxon>
    </lineage>
</organism>
<comment type="caution">
    <text evidence="7">The sequence shown here is derived from an EMBL/GenBank/DDBJ whole genome shotgun (WGS) entry which is preliminary data.</text>
</comment>
<dbReference type="Pfam" id="PF00319">
    <property type="entry name" value="SRF-TF"/>
    <property type="match status" value="1"/>
</dbReference>
<protein>
    <submittedName>
        <fullName evidence="7">Transcription factor, MADS-box</fullName>
    </submittedName>
</protein>
<dbReference type="AlphaFoldDB" id="A0AAN8WCS4"/>
<dbReference type="Gene3D" id="3.40.1810.10">
    <property type="entry name" value="Transcription factor, MADS-box"/>
    <property type="match status" value="1"/>
</dbReference>
<keyword evidence="5" id="KW-0539">Nucleus</keyword>